<sequence length="328" mass="35529">MSFTAEVKDELSRIEAPTRAAELAQLSALVRICGTLSFHGSGRYSIRVATETGAVARTVIKLTHKLFDLDTSLTVRRSVLHKTRNYLIEMPEQEGLDRDLLHMGILTPGRGLTPGVPAALVATPEARAAYVRGAFMAGGFIADPRGEFHLEIAVTGEDYASDLVTLVGSLGAAARLNRRRGAFALYLKSYDDVSALLRGMGALRMARFVDVARAKKSVKNDVNRRVNAEMANQARSTGAAAEQLELIARAERAPGLSALPPALREFCRVRRAHPELSLAALGEMLDPPASKSAMYHRVLRLQALADEAESVGAAAQESRQNTNGREER</sequence>
<dbReference type="GO" id="GO:0003677">
    <property type="term" value="F:DNA binding"/>
    <property type="evidence" value="ECO:0007669"/>
    <property type="project" value="UniProtKB-UniRule"/>
</dbReference>
<feature type="region of interest" description="Disordered" evidence="5">
    <location>
        <begin position="309"/>
        <end position="328"/>
    </location>
</feature>
<gene>
    <name evidence="4 9" type="primary">whiA</name>
    <name evidence="9" type="ORF">IAA22_01525</name>
</gene>
<dbReference type="PANTHER" id="PTHR37307">
    <property type="entry name" value="CELL DIVISION PROTEIN WHIA-RELATED"/>
    <property type="match status" value="1"/>
</dbReference>
<feature type="domain" description="Sporulation transcription regulator WhiA N-terminal" evidence="7">
    <location>
        <begin position="21"/>
        <end position="96"/>
    </location>
</feature>
<keyword evidence="1 4" id="KW-0132">Cell division</keyword>
<keyword evidence="2 4" id="KW-0238">DNA-binding</keyword>
<evidence type="ECO:0000256" key="4">
    <source>
        <dbReference type="HAMAP-Rule" id="MF_01420"/>
    </source>
</evidence>
<evidence type="ECO:0000313" key="9">
    <source>
        <dbReference type="EMBL" id="HIZ17777.1"/>
    </source>
</evidence>
<keyword evidence="3 4" id="KW-0131">Cell cycle</keyword>
<evidence type="ECO:0000256" key="2">
    <source>
        <dbReference type="ARBA" id="ARBA00023125"/>
    </source>
</evidence>
<comment type="function">
    <text evidence="4">Involved in cell division and chromosome segregation.</text>
</comment>
<dbReference type="InterPro" id="IPR027434">
    <property type="entry name" value="Homing_endonucl"/>
</dbReference>
<feature type="compositionally biased region" description="Polar residues" evidence="5">
    <location>
        <begin position="317"/>
        <end position="328"/>
    </location>
</feature>
<evidence type="ECO:0000259" key="8">
    <source>
        <dbReference type="Pfam" id="PF14527"/>
    </source>
</evidence>
<dbReference type="GO" id="GO:0043937">
    <property type="term" value="P:regulation of sporulation"/>
    <property type="evidence" value="ECO:0007669"/>
    <property type="project" value="InterPro"/>
</dbReference>
<evidence type="ECO:0000259" key="7">
    <source>
        <dbReference type="Pfam" id="PF10298"/>
    </source>
</evidence>
<evidence type="ECO:0000313" key="10">
    <source>
        <dbReference type="Proteomes" id="UP000824029"/>
    </source>
</evidence>
<evidence type="ECO:0000256" key="5">
    <source>
        <dbReference type="SAM" id="MobiDB-lite"/>
    </source>
</evidence>
<dbReference type="InterPro" id="IPR003802">
    <property type="entry name" value="Sporulation_regulator_WhiA"/>
</dbReference>
<feature type="domain" description="WhiA LAGLIDADG-like" evidence="8">
    <location>
        <begin position="128"/>
        <end position="218"/>
    </location>
</feature>
<dbReference type="Pfam" id="PF10298">
    <property type="entry name" value="WhiA_N"/>
    <property type="match status" value="1"/>
</dbReference>
<dbReference type="EMBL" id="DXBZ01000034">
    <property type="protein sequence ID" value="HIZ17777.1"/>
    <property type="molecule type" value="Genomic_DNA"/>
</dbReference>
<dbReference type="Pfam" id="PF14527">
    <property type="entry name" value="LAGLIDADG_WhiA"/>
    <property type="match status" value="1"/>
</dbReference>
<dbReference type="Gene3D" id="3.10.28.10">
    <property type="entry name" value="Homing endonucleases"/>
    <property type="match status" value="1"/>
</dbReference>
<protein>
    <recommendedName>
        <fullName evidence="4">Probable cell division protein WhiA</fullName>
    </recommendedName>
</protein>
<evidence type="ECO:0000256" key="3">
    <source>
        <dbReference type="ARBA" id="ARBA00023306"/>
    </source>
</evidence>
<dbReference type="Proteomes" id="UP000824029">
    <property type="component" value="Unassembled WGS sequence"/>
</dbReference>
<dbReference type="Pfam" id="PF02650">
    <property type="entry name" value="HTH_WhiA"/>
    <property type="match status" value="1"/>
</dbReference>
<dbReference type="SUPFAM" id="SSF55608">
    <property type="entry name" value="Homing endonucleases"/>
    <property type="match status" value="1"/>
</dbReference>
<organism evidence="9 10">
    <name type="scientific">Candidatus Olsenella stercoravium</name>
    <dbReference type="NCBI Taxonomy" id="2838713"/>
    <lineage>
        <taxon>Bacteria</taxon>
        <taxon>Bacillati</taxon>
        <taxon>Actinomycetota</taxon>
        <taxon>Coriobacteriia</taxon>
        <taxon>Coriobacteriales</taxon>
        <taxon>Atopobiaceae</taxon>
        <taxon>Olsenella</taxon>
    </lineage>
</organism>
<reference evidence="9" key="2">
    <citation type="submission" date="2021-04" db="EMBL/GenBank/DDBJ databases">
        <authorList>
            <person name="Gilroy R."/>
        </authorList>
    </citation>
    <scope>NUCLEOTIDE SEQUENCE</scope>
    <source>
        <strain evidence="9">ChiHecolR3B27-1887</strain>
    </source>
</reference>
<reference evidence="9" key="1">
    <citation type="journal article" date="2021" name="PeerJ">
        <title>Extensive microbial diversity within the chicken gut microbiome revealed by metagenomics and culture.</title>
        <authorList>
            <person name="Gilroy R."/>
            <person name="Ravi A."/>
            <person name="Getino M."/>
            <person name="Pursley I."/>
            <person name="Horton D.L."/>
            <person name="Alikhan N.F."/>
            <person name="Baker D."/>
            <person name="Gharbi K."/>
            <person name="Hall N."/>
            <person name="Watson M."/>
            <person name="Adriaenssens E.M."/>
            <person name="Foster-Nyarko E."/>
            <person name="Jarju S."/>
            <person name="Secka A."/>
            <person name="Antonio M."/>
            <person name="Oren A."/>
            <person name="Chaudhuri R.R."/>
            <person name="La Ragione R."/>
            <person name="Hildebrand F."/>
            <person name="Pallen M.J."/>
        </authorList>
    </citation>
    <scope>NUCLEOTIDE SEQUENCE</scope>
    <source>
        <strain evidence="9">ChiHecolR3B27-1887</strain>
    </source>
</reference>
<dbReference type="AlphaFoldDB" id="A0A9D2IPL2"/>
<dbReference type="PANTHER" id="PTHR37307:SF1">
    <property type="entry name" value="CELL DIVISION PROTEIN WHIA-RELATED"/>
    <property type="match status" value="1"/>
</dbReference>
<dbReference type="HAMAP" id="MF_01420">
    <property type="entry name" value="HTH_type_WhiA"/>
    <property type="match status" value="1"/>
</dbReference>
<evidence type="ECO:0000256" key="1">
    <source>
        <dbReference type="ARBA" id="ARBA00022618"/>
    </source>
</evidence>
<dbReference type="NCBIfam" id="TIGR00647">
    <property type="entry name" value="DNA_bind_WhiA"/>
    <property type="match status" value="1"/>
</dbReference>
<evidence type="ECO:0000259" key="6">
    <source>
        <dbReference type="Pfam" id="PF02650"/>
    </source>
</evidence>
<accession>A0A9D2IPL2</accession>
<dbReference type="InterPro" id="IPR018478">
    <property type="entry name" value="Sporu_reg_WhiA_N_dom"/>
</dbReference>
<dbReference type="InterPro" id="IPR039518">
    <property type="entry name" value="WhiA_LAGLIDADG_dom"/>
</dbReference>
<dbReference type="GO" id="GO:0051301">
    <property type="term" value="P:cell division"/>
    <property type="evidence" value="ECO:0007669"/>
    <property type="project" value="UniProtKB-UniRule"/>
</dbReference>
<proteinExistence type="inferred from homology"/>
<feature type="domain" description="Sporulation regulator WhiA C-terminal" evidence="6">
    <location>
        <begin position="222"/>
        <end position="305"/>
    </location>
</feature>
<comment type="caution">
    <text evidence="9">The sequence shown here is derived from an EMBL/GenBank/DDBJ whole genome shotgun (WGS) entry which is preliminary data.</text>
</comment>
<dbReference type="InterPro" id="IPR023054">
    <property type="entry name" value="Sporulation_regulator_WhiA_C"/>
</dbReference>
<comment type="similarity">
    <text evidence="4">Belongs to the WhiA family.</text>
</comment>
<name>A0A9D2IPL2_9ACTN</name>